<dbReference type="KEGG" id="smon:AWR27_13760"/>
<dbReference type="Gene3D" id="2.60.120.10">
    <property type="entry name" value="Jelly Rolls"/>
    <property type="match status" value="1"/>
</dbReference>
<keyword evidence="3" id="KW-1185">Reference proteome</keyword>
<evidence type="ECO:0000313" key="2">
    <source>
        <dbReference type="EMBL" id="AQG80290.1"/>
    </source>
</evidence>
<evidence type="ECO:0000259" key="1">
    <source>
        <dbReference type="PROSITE" id="PS50042"/>
    </source>
</evidence>
<dbReference type="InterPro" id="IPR000595">
    <property type="entry name" value="cNMP-bd_dom"/>
</dbReference>
<dbReference type="RefSeq" id="WP_077131716.1">
    <property type="nucleotide sequence ID" value="NZ_CP014263.1"/>
</dbReference>
<dbReference type="CDD" id="cd00038">
    <property type="entry name" value="CAP_ED"/>
    <property type="match status" value="1"/>
</dbReference>
<dbReference type="InterPro" id="IPR014710">
    <property type="entry name" value="RmlC-like_jellyroll"/>
</dbReference>
<dbReference type="Pfam" id="PF00027">
    <property type="entry name" value="cNMP_binding"/>
    <property type="match status" value="1"/>
</dbReference>
<dbReference type="InterPro" id="IPR018490">
    <property type="entry name" value="cNMP-bd_dom_sf"/>
</dbReference>
<organism evidence="2 3">
    <name type="scientific">Spirosoma montaniterrae</name>
    <dbReference type="NCBI Taxonomy" id="1178516"/>
    <lineage>
        <taxon>Bacteria</taxon>
        <taxon>Pseudomonadati</taxon>
        <taxon>Bacteroidota</taxon>
        <taxon>Cytophagia</taxon>
        <taxon>Cytophagales</taxon>
        <taxon>Cytophagaceae</taxon>
        <taxon>Spirosoma</taxon>
    </lineage>
</organism>
<proteinExistence type="predicted"/>
<reference evidence="2 3" key="1">
    <citation type="submission" date="2016-01" db="EMBL/GenBank/DDBJ databases">
        <authorList>
            <person name="Oliw E.H."/>
        </authorList>
    </citation>
    <scope>NUCLEOTIDE SEQUENCE [LARGE SCALE GENOMIC DNA]</scope>
    <source>
        <strain evidence="2 3">DY10</strain>
    </source>
</reference>
<accession>A0A1P9WY52</accession>
<feature type="domain" description="Cyclic nucleotide-binding" evidence="1">
    <location>
        <begin position="35"/>
        <end position="114"/>
    </location>
</feature>
<name>A0A1P9WY52_9BACT</name>
<dbReference type="AlphaFoldDB" id="A0A1P9WY52"/>
<dbReference type="Proteomes" id="UP000187941">
    <property type="component" value="Chromosome"/>
</dbReference>
<dbReference type="PROSITE" id="PS50042">
    <property type="entry name" value="CNMP_BINDING_3"/>
    <property type="match status" value="1"/>
</dbReference>
<dbReference type="SUPFAM" id="SSF51206">
    <property type="entry name" value="cAMP-binding domain-like"/>
    <property type="match status" value="1"/>
</dbReference>
<dbReference type="EMBL" id="CP014263">
    <property type="protein sequence ID" value="AQG80290.1"/>
    <property type="molecule type" value="Genomic_DNA"/>
</dbReference>
<dbReference type="STRING" id="1178516.AWR27_13760"/>
<sequence length="190" mass="22010">MRTTINSFTNEKCKLSGDIWATISGAFVTQPAKRGSVLLHEGDVSDKLYFIESGLVRAFYEWEGKEYTSWFASDEQFACSARSFFRQVPSFETIQVIEPSIIAYVRHSDIQRILTAMPEVENLMRLLAEHFLLQNESRLRVLRSLTAQQRFDHFVQHYPELYSRVPLQHLASYLDVTPSTLSRLRAKRSV</sequence>
<evidence type="ECO:0000313" key="3">
    <source>
        <dbReference type="Proteomes" id="UP000187941"/>
    </source>
</evidence>
<dbReference type="OrthoDB" id="680421at2"/>
<gene>
    <name evidence="2" type="ORF">AWR27_13760</name>
</gene>
<protein>
    <recommendedName>
        <fullName evidence="1">Cyclic nucleotide-binding domain-containing protein</fullName>
    </recommendedName>
</protein>